<gene>
    <name evidence="5" type="ORF">H7F21_05325</name>
</gene>
<organism evidence="5 6">
    <name type="scientific">Winogradskyella flava</name>
    <dbReference type="NCBI Taxonomy" id="1884876"/>
    <lineage>
        <taxon>Bacteria</taxon>
        <taxon>Pseudomonadati</taxon>
        <taxon>Bacteroidota</taxon>
        <taxon>Flavobacteriia</taxon>
        <taxon>Flavobacteriales</taxon>
        <taxon>Flavobacteriaceae</taxon>
        <taxon>Winogradskyella</taxon>
    </lineage>
</organism>
<dbReference type="InterPro" id="IPR027385">
    <property type="entry name" value="Beta-barrel_OMP"/>
</dbReference>
<comment type="caution">
    <text evidence="5">The sequence shown here is derived from an EMBL/GenBank/DDBJ whole genome shotgun (WGS) entry which is preliminary data.</text>
</comment>
<dbReference type="Gene3D" id="2.40.160.20">
    <property type="match status" value="1"/>
</dbReference>
<sequence length="392" mass="44913">MKINRDIGSEITNKLENYKSSPDSIVWNNIEKKLKKRKRRLLFWYFFSAIALVAITLFTFSLVESSHENPIKSNDTNITTSKSSSVKKIPNQIKTTGSNKDSNDKNSYDNKLQVSENTKSQLNSKNNKILLNSSFTSRNEVVTVKKEVNNKNENSIPKTNQNTELKNVSQGPNSLKDSSTSQKQTDVFQKNNKLKTQKDRDSLTEIQKKNSSIKEENKIVEDTVIQRKIRWSINPQFIVSKYGAFNAKTENDITLNYGAILGYKISEKTFLRFGARKLSLRNTIDDNENSVEYLEIPLELKYSMSSKRLSPFVTIGPSFFRLQNDKPENSNDIKYLKSSLSLNLGVGLELELIDRLYLNLGSNFSYLTKSLSKDVNYTPYIFSINTGIDYRF</sequence>
<feature type="compositionally biased region" description="Polar residues" evidence="2">
    <location>
        <begin position="71"/>
        <end position="80"/>
    </location>
</feature>
<feature type="region of interest" description="Disordered" evidence="2">
    <location>
        <begin position="68"/>
        <end position="109"/>
    </location>
</feature>
<evidence type="ECO:0000313" key="5">
    <source>
        <dbReference type="EMBL" id="MBC2844506.1"/>
    </source>
</evidence>
<evidence type="ECO:0000256" key="1">
    <source>
        <dbReference type="ARBA" id="ARBA00022729"/>
    </source>
</evidence>
<feature type="compositionally biased region" description="Polar residues" evidence="2">
    <location>
        <begin position="155"/>
        <end position="191"/>
    </location>
</feature>
<dbReference type="RefSeq" id="WP_185788174.1">
    <property type="nucleotide sequence ID" value="NZ_JACLCP010000001.1"/>
</dbReference>
<proteinExistence type="predicted"/>
<keyword evidence="3" id="KW-1133">Transmembrane helix</keyword>
<feature type="region of interest" description="Disordered" evidence="2">
    <location>
        <begin position="144"/>
        <end position="202"/>
    </location>
</feature>
<evidence type="ECO:0000259" key="4">
    <source>
        <dbReference type="Pfam" id="PF13505"/>
    </source>
</evidence>
<evidence type="ECO:0000256" key="2">
    <source>
        <dbReference type="SAM" id="MobiDB-lite"/>
    </source>
</evidence>
<keyword evidence="6" id="KW-1185">Reference proteome</keyword>
<keyword evidence="3" id="KW-0812">Transmembrane</keyword>
<feature type="transmembrane region" description="Helical" evidence="3">
    <location>
        <begin position="42"/>
        <end position="63"/>
    </location>
</feature>
<dbReference type="EMBL" id="JACLCP010000001">
    <property type="protein sequence ID" value="MBC2844506.1"/>
    <property type="molecule type" value="Genomic_DNA"/>
</dbReference>
<dbReference type="AlphaFoldDB" id="A0A842IRQ4"/>
<protein>
    <submittedName>
        <fullName evidence="5">Porin family protein</fullName>
    </submittedName>
</protein>
<evidence type="ECO:0000313" key="6">
    <source>
        <dbReference type="Proteomes" id="UP000533900"/>
    </source>
</evidence>
<reference evidence="5" key="1">
    <citation type="submission" date="2020-08" db="EMBL/GenBank/DDBJ databases">
        <title>Winogradskyella ouciana sp. nov., isolated from the hadal seawater of the Mariana Trench.</title>
        <authorList>
            <person name="He X."/>
        </authorList>
    </citation>
    <scope>NUCLEOTIDE SEQUENCE [LARGE SCALE GENOMIC DNA]</scope>
    <source>
        <strain evidence="5">KCTC 52348</strain>
    </source>
</reference>
<feature type="domain" description="Outer membrane protein beta-barrel" evidence="4">
    <location>
        <begin position="245"/>
        <end position="392"/>
    </location>
</feature>
<dbReference type="SUPFAM" id="SSF56925">
    <property type="entry name" value="OMPA-like"/>
    <property type="match status" value="1"/>
</dbReference>
<name>A0A842IRQ4_9FLAO</name>
<accession>A0A842IRQ4</accession>
<keyword evidence="1" id="KW-0732">Signal</keyword>
<dbReference type="InterPro" id="IPR011250">
    <property type="entry name" value="OMP/PagP_B-barrel"/>
</dbReference>
<dbReference type="Proteomes" id="UP000533900">
    <property type="component" value="Unassembled WGS sequence"/>
</dbReference>
<evidence type="ECO:0000256" key="3">
    <source>
        <dbReference type="SAM" id="Phobius"/>
    </source>
</evidence>
<dbReference type="Pfam" id="PF13505">
    <property type="entry name" value="OMP_b-brl"/>
    <property type="match status" value="1"/>
</dbReference>
<keyword evidence="3" id="KW-0472">Membrane</keyword>